<comment type="caution">
    <text evidence="1">The sequence shown here is derived from an EMBL/GenBank/DDBJ whole genome shotgun (WGS) entry which is preliminary data.</text>
</comment>
<dbReference type="Proteomes" id="UP001446871">
    <property type="component" value="Unassembled WGS sequence"/>
</dbReference>
<evidence type="ECO:0008006" key="3">
    <source>
        <dbReference type="Google" id="ProtNLM"/>
    </source>
</evidence>
<protein>
    <recommendedName>
        <fullName evidence="3">F-box domain-containing protein</fullName>
    </recommendedName>
</protein>
<evidence type="ECO:0000313" key="1">
    <source>
        <dbReference type="EMBL" id="KAK8047482.1"/>
    </source>
</evidence>
<keyword evidence="2" id="KW-1185">Reference proteome</keyword>
<sequence length="355" mass="40266">MSFNIASLSSNIASCGLESLPVDVLVPILSASDSLADLHAFIRASHWLYRVFLGSKRAILLAIVSKDAGPVTRDYVALLLTPKLDPCHAYYHDNLLGGIRKYQAVPPGSEATMGITVEQVIDIIRLQRTVHFYIGLYELTQLPRLEQEYTPAAATPWCPHEHQRLSRTLVRHQILTRLNSWKYRQSIGRGVDRLFLNTLEDWEIEQISVAHAFVYTVICALHVSNPACTEYSRLRTRDWMPCRDRWYYTDNLSTLRCQIVSLSKTRIGFMVRLKEEIRKRGASRYEGNWGLIKSLNVSHYFSHPRSWYGSSSARILAQLGGRRAVYEAEKARPRLFAGVSVGEPPFGWVDAMGGA</sequence>
<organism evidence="1 2">
    <name type="scientific">Apiospora saccharicola</name>
    <dbReference type="NCBI Taxonomy" id="335842"/>
    <lineage>
        <taxon>Eukaryota</taxon>
        <taxon>Fungi</taxon>
        <taxon>Dikarya</taxon>
        <taxon>Ascomycota</taxon>
        <taxon>Pezizomycotina</taxon>
        <taxon>Sordariomycetes</taxon>
        <taxon>Xylariomycetidae</taxon>
        <taxon>Amphisphaeriales</taxon>
        <taxon>Apiosporaceae</taxon>
        <taxon>Apiospora</taxon>
    </lineage>
</organism>
<evidence type="ECO:0000313" key="2">
    <source>
        <dbReference type="Proteomes" id="UP001446871"/>
    </source>
</evidence>
<proteinExistence type="predicted"/>
<reference evidence="1 2" key="1">
    <citation type="submission" date="2023-01" db="EMBL/GenBank/DDBJ databases">
        <title>Analysis of 21 Apiospora genomes using comparative genomics revels a genus with tremendous synthesis potential of carbohydrate active enzymes and secondary metabolites.</title>
        <authorList>
            <person name="Sorensen T."/>
        </authorList>
    </citation>
    <scope>NUCLEOTIDE SEQUENCE [LARGE SCALE GENOMIC DNA]</scope>
    <source>
        <strain evidence="1 2">CBS 83171</strain>
    </source>
</reference>
<accession>A0ABR1TM57</accession>
<dbReference type="EMBL" id="JAQQWM010000009">
    <property type="protein sequence ID" value="KAK8047482.1"/>
    <property type="molecule type" value="Genomic_DNA"/>
</dbReference>
<name>A0ABR1TM57_9PEZI</name>
<gene>
    <name evidence="1" type="ORF">PG996_015546</name>
</gene>